<dbReference type="Pfam" id="PF16344">
    <property type="entry name" value="FecR_C"/>
    <property type="match status" value="1"/>
</dbReference>
<keyword evidence="1" id="KW-0812">Transmembrane</keyword>
<dbReference type="PIRSF" id="PIRSF018266">
    <property type="entry name" value="FecR"/>
    <property type="match status" value="1"/>
</dbReference>
<dbReference type="Gene3D" id="3.55.50.30">
    <property type="match status" value="1"/>
</dbReference>
<dbReference type="AlphaFoldDB" id="A0A4Q9H816"/>
<keyword evidence="5" id="KW-1185">Reference proteome</keyword>
<dbReference type="GO" id="GO:0016989">
    <property type="term" value="F:sigma factor antagonist activity"/>
    <property type="evidence" value="ECO:0007669"/>
    <property type="project" value="TreeGrafter"/>
</dbReference>
<keyword evidence="1" id="KW-1133">Transmembrane helix</keyword>
<dbReference type="Proteomes" id="UP000291819">
    <property type="component" value="Unassembled WGS sequence"/>
</dbReference>
<dbReference type="InterPro" id="IPR006860">
    <property type="entry name" value="FecR"/>
</dbReference>
<reference evidence="4 5" key="1">
    <citation type="submission" date="2019-02" db="EMBL/GenBank/DDBJ databases">
        <title>Pedobacter kyonggii whole genome sequence analysis.</title>
        <authorList>
            <person name="Dahal R.H."/>
        </authorList>
    </citation>
    <scope>NUCLEOTIDE SEQUENCE [LARGE SCALE GENOMIC DNA]</scope>
    <source>
        <strain evidence="4 5">K-4-11-1</strain>
    </source>
</reference>
<dbReference type="PANTHER" id="PTHR30273:SF2">
    <property type="entry name" value="PROTEIN FECR"/>
    <property type="match status" value="1"/>
</dbReference>
<dbReference type="FunFam" id="2.60.120.1440:FF:000001">
    <property type="entry name" value="Putative anti-sigma factor"/>
    <property type="match status" value="1"/>
</dbReference>
<evidence type="ECO:0000259" key="3">
    <source>
        <dbReference type="Pfam" id="PF16344"/>
    </source>
</evidence>
<proteinExistence type="predicted"/>
<name>A0A4Q9H816_9SPHI</name>
<feature type="transmembrane region" description="Helical" evidence="1">
    <location>
        <begin position="74"/>
        <end position="97"/>
    </location>
</feature>
<comment type="caution">
    <text evidence="4">The sequence shown here is derived from an EMBL/GenBank/DDBJ whole genome shotgun (WGS) entry which is preliminary data.</text>
</comment>
<dbReference type="EMBL" id="SIXF01000030">
    <property type="protein sequence ID" value="TBO40025.1"/>
    <property type="molecule type" value="Genomic_DNA"/>
</dbReference>
<evidence type="ECO:0000256" key="1">
    <source>
        <dbReference type="SAM" id="Phobius"/>
    </source>
</evidence>
<feature type="domain" description="FecR protein" evidence="2">
    <location>
        <begin position="176"/>
        <end position="271"/>
    </location>
</feature>
<dbReference type="Gene3D" id="2.60.120.1440">
    <property type="match status" value="1"/>
</dbReference>
<dbReference type="InterPro" id="IPR032508">
    <property type="entry name" value="FecR_C"/>
</dbReference>
<gene>
    <name evidence="4" type="ORF">EYS08_21205</name>
</gene>
<sequence length="384" mass="43376">MNTDDIKYLIEKYNNQTATSDEKMIVEQWYERINGAEFTENQFSEEKVKKQIFQNTTSRIDHNKVQREPKKIKLFYSLFFKAAIIIMVLLAGVYVYLKQTGRDLLVTSSEQKKTKIIPGGNNAVLLLADGSQIILNKASDGQIADQPGVKVVKTKSGELIYRFAGNTNPKSTAINTVITPRGGQYHLVLVDGTEVWLNAGSSIKFPTAFTGSDRRVDVTGEVYFEVAKNKAKPFIVSTNKSEIKVLGTHFNINAYDDEEYQRTTLLEGSVEIKSGKQTTRLTPGQQAIIKEKTEGIKIEKIEDLEAIIAWKNGYFQFEKADLKSVMRLVSRWYDTKVSYSGTIPTKEYTGKIPRNVSVSKLIEMLAYTGIHCRVENNQIIVNQK</sequence>
<evidence type="ECO:0000313" key="5">
    <source>
        <dbReference type="Proteomes" id="UP000291819"/>
    </source>
</evidence>
<keyword evidence="1" id="KW-0472">Membrane</keyword>
<evidence type="ECO:0000313" key="4">
    <source>
        <dbReference type="EMBL" id="TBO40025.1"/>
    </source>
</evidence>
<evidence type="ECO:0000259" key="2">
    <source>
        <dbReference type="Pfam" id="PF04773"/>
    </source>
</evidence>
<dbReference type="InterPro" id="IPR012373">
    <property type="entry name" value="Ferrdict_sens_TM"/>
</dbReference>
<dbReference type="PANTHER" id="PTHR30273">
    <property type="entry name" value="PERIPLASMIC SIGNAL SENSOR AND SIGMA FACTOR ACTIVATOR FECR-RELATED"/>
    <property type="match status" value="1"/>
</dbReference>
<organism evidence="4 5">
    <name type="scientific">Pedobacter kyonggii</name>
    <dbReference type="NCBI Taxonomy" id="1926871"/>
    <lineage>
        <taxon>Bacteria</taxon>
        <taxon>Pseudomonadati</taxon>
        <taxon>Bacteroidota</taxon>
        <taxon>Sphingobacteriia</taxon>
        <taxon>Sphingobacteriales</taxon>
        <taxon>Sphingobacteriaceae</taxon>
        <taxon>Pedobacter</taxon>
    </lineage>
</organism>
<feature type="domain" description="Protein FecR C-terminal" evidence="3">
    <location>
        <begin position="314"/>
        <end position="381"/>
    </location>
</feature>
<accession>A0A4Q9H816</accession>
<dbReference type="OrthoDB" id="1099963at2"/>
<protein>
    <submittedName>
        <fullName evidence="4">DUF4974 domain-containing protein</fullName>
    </submittedName>
</protein>
<dbReference type="RefSeq" id="WP_131031985.1">
    <property type="nucleotide sequence ID" value="NZ_SIXF01000030.1"/>
</dbReference>
<dbReference type="Pfam" id="PF04773">
    <property type="entry name" value="FecR"/>
    <property type="match status" value="1"/>
</dbReference>